<proteinExistence type="predicted"/>
<organism evidence="2 3">
    <name type="scientific">Flavobacterium shii</name>
    <dbReference type="NCBI Taxonomy" id="2987687"/>
    <lineage>
        <taxon>Bacteria</taxon>
        <taxon>Pseudomonadati</taxon>
        <taxon>Bacteroidota</taxon>
        <taxon>Flavobacteriia</taxon>
        <taxon>Flavobacteriales</taxon>
        <taxon>Flavobacteriaceae</taxon>
        <taxon>Flavobacterium</taxon>
    </lineage>
</organism>
<reference evidence="2" key="1">
    <citation type="submission" date="2022-10" db="EMBL/GenBank/DDBJ databases">
        <title>Two novel species of Flavobacterium.</title>
        <authorList>
            <person name="Liu Q."/>
            <person name="Xin Y.-H."/>
        </authorList>
    </citation>
    <scope>NUCLEOTIDE SEQUENCE</scope>
    <source>
        <strain evidence="2">LS1R49</strain>
    </source>
</reference>
<accession>A0A9X2ZEK2</accession>
<feature type="chain" id="PRO_5040839814" description="DUF4468 domain-containing protein" evidence="1">
    <location>
        <begin position="19"/>
        <end position="189"/>
    </location>
</feature>
<keyword evidence="3" id="KW-1185">Reference proteome</keyword>
<protein>
    <recommendedName>
        <fullName evidence="4">DUF4468 domain-containing protein</fullName>
    </recommendedName>
</protein>
<gene>
    <name evidence="2" type="ORF">OIU83_09715</name>
</gene>
<comment type="caution">
    <text evidence="2">The sequence shown here is derived from an EMBL/GenBank/DDBJ whole genome shotgun (WGS) entry which is preliminary data.</text>
</comment>
<evidence type="ECO:0000313" key="2">
    <source>
        <dbReference type="EMBL" id="MCV9927930.1"/>
    </source>
</evidence>
<keyword evidence="1" id="KW-0732">Signal</keyword>
<evidence type="ECO:0000313" key="3">
    <source>
        <dbReference type="Proteomes" id="UP001151079"/>
    </source>
</evidence>
<dbReference type="AlphaFoldDB" id="A0A9X2ZEK2"/>
<sequence length="189" mass="21871">MKKIFTLIAFFYIMISMAQVSVSDELKIKKSDSTLVTKIRLKNDLITITGLPNWKFKMVSGVPTAFPNGVMVQVFTEPNKINYSKEFCESYIQSQCNGLNDKCSCEKIDNRVVFFERHFSDKEINYYYRFTYVLSNRVINIDWSTKIPLDGKQDEVVAMIDEFAEFLARNAIKISSNHFDKAPVKSVKK</sequence>
<feature type="signal peptide" evidence="1">
    <location>
        <begin position="1"/>
        <end position="18"/>
    </location>
</feature>
<evidence type="ECO:0008006" key="4">
    <source>
        <dbReference type="Google" id="ProtNLM"/>
    </source>
</evidence>
<dbReference type="Proteomes" id="UP001151079">
    <property type="component" value="Unassembled WGS sequence"/>
</dbReference>
<evidence type="ECO:0000256" key="1">
    <source>
        <dbReference type="SAM" id="SignalP"/>
    </source>
</evidence>
<name>A0A9X2ZEK2_9FLAO</name>
<dbReference type="RefSeq" id="WP_264206064.1">
    <property type="nucleotide sequence ID" value="NZ_JAOZEW010000009.1"/>
</dbReference>
<dbReference type="EMBL" id="JAOZEW010000009">
    <property type="protein sequence ID" value="MCV9927930.1"/>
    <property type="molecule type" value="Genomic_DNA"/>
</dbReference>